<name>A0A8J7QH11_9BACT</name>
<proteinExistence type="predicted"/>
<comment type="caution">
    <text evidence="1">The sequence shown here is derived from an EMBL/GenBank/DDBJ whole genome shotgun (WGS) entry which is preliminary data.</text>
</comment>
<accession>A0A8J7QH11</accession>
<protein>
    <submittedName>
        <fullName evidence="1">Uncharacterized protein</fullName>
    </submittedName>
</protein>
<dbReference type="EMBL" id="JAFREP010000015">
    <property type="protein sequence ID" value="MBO1320000.1"/>
    <property type="molecule type" value="Genomic_DNA"/>
</dbReference>
<organism evidence="1 2">
    <name type="scientific">Acanthopleuribacter pedis</name>
    <dbReference type="NCBI Taxonomy" id="442870"/>
    <lineage>
        <taxon>Bacteria</taxon>
        <taxon>Pseudomonadati</taxon>
        <taxon>Acidobacteriota</taxon>
        <taxon>Holophagae</taxon>
        <taxon>Acanthopleuribacterales</taxon>
        <taxon>Acanthopleuribacteraceae</taxon>
        <taxon>Acanthopleuribacter</taxon>
    </lineage>
</organism>
<keyword evidence="2" id="KW-1185">Reference proteome</keyword>
<sequence length="822" mass="87238">MGVITLRRYTVTFERVDGGSPTLPPVEGVINQTIEPDNITQTSGADSQADEDIIVVPTSAKLFSDFALAFNQNPNPVEFNATFTIFGDNRAGQNFERTAGFRLTCAVFGDTAELAPEILSFTESKNVIVGNPYRAFWNTARRTFPIFGASLILPWGPEVSIPSNQFPFGGAEVDTSSLINEIAPGATATYPAGQLFVFNAFGSASRVADGSTMDVTAPVAGGNSVSIDQFFPDRDTINVGESVNLNWSISGGPDRLSMLPASFGGVPVDFGGKNLSFDAIEIAPTQSVTPLLRAEKNDGSFAEQFLSRTIQVNSPNAGGPPTVAFFSASRDSAPVGSQIVLFWNIQGEFSKAELFPINGSRVEVTDRDSFLTPPVNLEGSQVYTLVVTGLDGTFVNQTVTVSYTLNDNEQIEISGLDQEPGTSLPNGGTASFSFVVTDPERLDSTWRVRRIAGDRASHFPTEGRIDDGLGDASVAVSDGLDFNNGYIVFEISAWDDNLFGLSPGSTRDVLLVTFQTPEESVDTNNELPAITEGPTFIEAGDSPEDTIPGVIGVITFAFADPDTQSLEWSIRIIGGDFGGDLTPNFGLSNTGEGEVSVQYRDDADTPDDPVIFEVRVEERGVENPQFDIAVLRVDKGTTTVGGGGGGGSGGSGPISLGFDGLYANLFGGVQETQVVRDYILFFPGTGSGNISFFRNSDLSGEVDGASAIFDFAHNTSDPGRITDADYARNFQTAGTIDNNGDMSFAGYFANAGANTASSNAPIPNGVSRWYMPFNVNSFQNTGGDYNLPASGNQVYQITISVSDVDTSTATFNRALTIVVPAP</sequence>
<reference evidence="1" key="1">
    <citation type="submission" date="2021-03" db="EMBL/GenBank/DDBJ databases">
        <authorList>
            <person name="Wang G."/>
        </authorList>
    </citation>
    <scope>NUCLEOTIDE SEQUENCE</scope>
    <source>
        <strain evidence="1">KCTC 12899</strain>
    </source>
</reference>
<gene>
    <name evidence="1" type="ORF">J3U88_16115</name>
</gene>
<dbReference type="AlphaFoldDB" id="A0A8J7QH11"/>
<evidence type="ECO:0000313" key="1">
    <source>
        <dbReference type="EMBL" id="MBO1320000.1"/>
    </source>
</evidence>
<dbReference type="Proteomes" id="UP000664417">
    <property type="component" value="Unassembled WGS sequence"/>
</dbReference>
<evidence type="ECO:0000313" key="2">
    <source>
        <dbReference type="Proteomes" id="UP000664417"/>
    </source>
</evidence>